<evidence type="ECO:0000313" key="1">
    <source>
        <dbReference type="EMBL" id="KJR84916.1"/>
    </source>
</evidence>
<accession>A0A0F2M9S5</accession>
<dbReference type="GeneID" id="27672450"/>
<comment type="caution">
    <text evidence="1">The sequence shown here is derived from an EMBL/GenBank/DDBJ whole genome shotgun (WGS) entry which is preliminary data.</text>
</comment>
<protein>
    <submittedName>
        <fullName evidence="1">Uncharacterized protein</fullName>
    </submittedName>
</protein>
<gene>
    <name evidence="1" type="ORF">SPSK_10943</name>
</gene>
<name>A0A0F2M9S5_SPOSC</name>
<dbReference type="EMBL" id="AXCR01000007">
    <property type="protein sequence ID" value="KJR84916.1"/>
    <property type="molecule type" value="Genomic_DNA"/>
</dbReference>
<sequence length="76" mass="8156">MSKKPDTKDVMKLPCEVALHNDSVSFREVLRCISRGGQGPACFHKGEKALIGGTDAGAEVNQWGCMAIPQQQGKAQ</sequence>
<dbReference type="AlphaFoldDB" id="A0A0F2M9S5"/>
<reference evidence="1 2" key="2">
    <citation type="journal article" date="2015" name="Eukaryot. Cell">
        <title>Asexual propagation of a virulent clone complex in a human and feline outbreak of sporotrichosis.</title>
        <authorList>
            <person name="Teixeira Mde M."/>
            <person name="Rodrigues A.M."/>
            <person name="Tsui C.K."/>
            <person name="de Almeida L.G."/>
            <person name="Van Diepeningen A.D."/>
            <person name="van den Ende B.G."/>
            <person name="Fernandes G.F."/>
            <person name="Kano R."/>
            <person name="Hamelin R.C."/>
            <person name="Lopes-Bezerra L.M."/>
            <person name="Vasconcelos A.T."/>
            <person name="de Hoog S."/>
            <person name="de Camargo Z.P."/>
            <person name="Felipe M.S."/>
        </authorList>
    </citation>
    <scope>NUCLEOTIDE SEQUENCE [LARGE SCALE GENOMIC DNA]</scope>
    <source>
        <strain evidence="1 2">1099-18</strain>
    </source>
</reference>
<dbReference type="VEuPathDB" id="FungiDB:SPSK_10943"/>
<dbReference type="Proteomes" id="UP000033710">
    <property type="component" value="Unassembled WGS sequence"/>
</dbReference>
<organism evidence="1 2">
    <name type="scientific">Sporothrix schenckii 1099-18</name>
    <dbReference type="NCBI Taxonomy" id="1397361"/>
    <lineage>
        <taxon>Eukaryota</taxon>
        <taxon>Fungi</taxon>
        <taxon>Dikarya</taxon>
        <taxon>Ascomycota</taxon>
        <taxon>Pezizomycotina</taxon>
        <taxon>Sordariomycetes</taxon>
        <taxon>Sordariomycetidae</taxon>
        <taxon>Ophiostomatales</taxon>
        <taxon>Ophiostomataceae</taxon>
        <taxon>Sporothrix</taxon>
    </lineage>
</organism>
<proteinExistence type="predicted"/>
<reference evidence="1 2" key="1">
    <citation type="journal article" date="2014" name="BMC Genomics">
        <title>Comparative genomics of the major fungal agents of human and animal Sporotrichosis: Sporothrix schenckii and Sporothrix brasiliensis.</title>
        <authorList>
            <person name="Teixeira M.M."/>
            <person name="de Almeida L.G."/>
            <person name="Kubitschek-Barreira P."/>
            <person name="Alves F.L."/>
            <person name="Kioshima E.S."/>
            <person name="Abadio A.K."/>
            <person name="Fernandes L."/>
            <person name="Derengowski L.S."/>
            <person name="Ferreira K.S."/>
            <person name="Souza R.C."/>
            <person name="Ruiz J.C."/>
            <person name="de Andrade N.C."/>
            <person name="Paes H.C."/>
            <person name="Nicola A.M."/>
            <person name="Albuquerque P."/>
            <person name="Gerber A.L."/>
            <person name="Martins V.P."/>
            <person name="Peconick L.D."/>
            <person name="Neto A.V."/>
            <person name="Chaucanez C.B."/>
            <person name="Silva P.A."/>
            <person name="Cunha O.L."/>
            <person name="de Oliveira F.F."/>
            <person name="dos Santos T.C."/>
            <person name="Barros A.L."/>
            <person name="Soares M.A."/>
            <person name="de Oliveira L.M."/>
            <person name="Marini M.M."/>
            <person name="Villalobos-Duno H."/>
            <person name="Cunha M.M."/>
            <person name="de Hoog S."/>
            <person name="da Silveira J.F."/>
            <person name="Henrissat B."/>
            <person name="Nino-Vega G.A."/>
            <person name="Cisalpino P.S."/>
            <person name="Mora-Montes H.M."/>
            <person name="Almeida S.R."/>
            <person name="Stajich J.E."/>
            <person name="Lopes-Bezerra L.M."/>
            <person name="Vasconcelos A.T."/>
            <person name="Felipe M.S."/>
        </authorList>
    </citation>
    <scope>NUCLEOTIDE SEQUENCE [LARGE SCALE GENOMIC DNA]</scope>
    <source>
        <strain evidence="1 2">1099-18</strain>
    </source>
</reference>
<dbReference type="RefSeq" id="XP_016587592.1">
    <property type="nucleotide sequence ID" value="XM_016737173.1"/>
</dbReference>
<dbReference type="KEGG" id="ssck:SPSK_10943"/>
<evidence type="ECO:0000313" key="2">
    <source>
        <dbReference type="Proteomes" id="UP000033710"/>
    </source>
</evidence>